<evidence type="ECO:0000256" key="2">
    <source>
        <dbReference type="ARBA" id="ARBA00011062"/>
    </source>
</evidence>
<evidence type="ECO:0000313" key="8">
    <source>
        <dbReference type="EMBL" id="OGG04780.1"/>
    </source>
</evidence>
<evidence type="ECO:0000259" key="7">
    <source>
        <dbReference type="Pfam" id="PF01975"/>
    </source>
</evidence>
<proteinExistence type="inferred from homology"/>
<feature type="region of interest" description="Disordered" evidence="6">
    <location>
        <begin position="251"/>
        <end position="270"/>
    </location>
</feature>
<name>A0A1F5YX55_9BACT</name>
<dbReference type="EMBL" id="MFJD01000001">
    <property type="protein sequence ID" value="OGG04780.1"/>
    <property type="molecule type" value="Genomic_DNA"/>
</dbReference>
<organism evidence="8 9">
    <name type="scientific">Candidatus Gottesmanbacteria bacterium RBG_16_52_11</name>
    <dbReference type="NCBI Taxonomy" id="1798374"/>
    <lineage>
        <taxon>Bacteria</taxon>
        <taxon>Candidatus Gottesmaniibacteriota</taxon>
    </lineage>
</organism>
<keyword evidence="5" id="KW-0378">Hydrolase</keyword>
<dbReference type="AlphaFoldDB" id="A0A1F5YX55"/>
<evidence type="ECO:0000256" key="1">
    <source>
        <dbReference type="ARBA" id="ARBA00000815"/>
    </source>
</evidence>
<dbReference type="InterPro" id="IPR002828">
    <property type="entry name" value="SurE-like_Pase/nucleotidase"/>
</dbReference>
<dbReference type="GO" id="GO:0046872">
    <property type="term" value="F:metal ion binding"/>
    <property type="evidence" value="ECO:0007669"/>
    <property type="project" value="UniProtKB-KW"/>
</dbReference>
<evidence type="ECO:0000256" key="6">
    <source>
        <dbReference type="SAM" id="MobiDB-lite"/>
    </source>
</evidence>
<dbReference type="PANTHER" id="PTHR30457:SF0">
    <property type="entry name" value="PHOSPHATASE, PUTATIVE (AFU_ORTHOLOGUE AFUA_4G01070)-RELATED"/>
    <property type="match status" value="1"/>
</dbReference>
<evidence type="ECO:0000256" key="3">
    <source>
        <dbReference type="ARBA" id="ARBA00012643"/>
    </source>
</evidence>
<dbReference type="InterPro" id="IPR036523">
    <property type="entry name" value="SurE-like_sf"/>
</dbReference>
<feature type="domain" description="Survival protein SurE-like phosphatase/nucleotidase" evidence="7">
    <location>
        <begin position="9"/>
        <end position="196"/>
    </location>
</feature>
<dbReference type="GO" id="GO:0008253">
    <property type="term" value="F:5'-nucleotidase activity"/>
    <property type="evidence" value="ECO:0007669"/>
    <property type="project" value="UniProtKB-EC"/>
</dbReference>
<evidence type="ECO:0000256" key="5">
    <source>
        <dbReference type="ARBA" id="ARBA00022801"/>
    </source>
</evidence>
<evidence type="ECO:0000313" key="9">
    <source>
        <dbReference type="Proteomes" id="UP000178448"/>
    </source>
</evidence>
<dbReference type="STRING" id="1798374.A2Z33_05710"/>
<sequence>MAGMVVKRVLLTGDDGYDAIGIRLLVRMLKDRFDLQVAATISQMSGVGGHISVSTGGKYGESEIEGVPVIWVDGYPVDAMEVVKSRGDAVYDLVLSGINFGANVSGSILSSGTFTAAGHAISVGLAPRAIVLSWFLPVEFWFKKHAADEDITSYLNYPGRVARDIILRCIAENFWEAPILNVNFPAESSRSVLFTRFQPKLDAFYRYPISLDPKAGKFSYPPTLASDPDTDTQYDTGAILSGLISVTPCRPTPADTDAANRMTGRKLTLR</sequence>
<dbReference type="Gene3D" id="3.40.1210.10">
    <property type="entry name" value="Survival protein SurE-like phosphatase/nucleotidase"/>
    <property type="match status" value="1"/>
</dbReference>
<comment type="similarity">
    <text evidence="2">Belongs to the SurE nucleotidase family.</text>
</comment>
<comment type="catalytic activity">
    <reaction evidence="1">
        <text>a ribonucleoside 5'-phosphate + H2O = a ribonucleoside + phosphate</text>
        <dbReference type="Rhea" id="RHEA:12484"/>
        <dbReference type="ChEBI" id="CHEBI:15377"/>
        <dbReference type="ChEBI" id="CHEBI:18254"/>
        <dbReference type="ChEBI" id="CHEBI:43474"/>
        <dbReference type="ChEBI" id="CHEBI:58043"/>
        <dbReference type="EC" id="3.1.3.5"/>
    </reaction>
</comment>
<dbReference type="Proteomes" id="UP000178448">
    <property type="component" value="Unassembled WGS sequence"/>
</dbReference>
<dbReference type="SUPFAM" id="SSF64167">
    <property type="entry name" value="SurE-like"/>
    <property type="match status" value="1"/>
</dbReference>
<accession>A0A1F5YX55</accession>
<protein>
    <recommendedName>
        <fullName evidence="3">5'-nucleotidase</fullName>
        <ecNumber evidence="3">3.1.3.5</ecNumber>
    </recommendedName>
</protein>
<evidence type="ECO:0000256" key="4">
    <source>
        <dbReference type="ARBA" id="ARBA00022723"/>
    </source>
</evidence>
<dbReference type="InterPro" id="IPR030048">
    <property type="entry name" value="SurE"/>
</dbReference>
<reference evidence="8 9" key="1">
    <citation type="journal article" date="2016" name="Nat. Commun.">
        <title>Thousands of microbial genomes shed light on interconnected biogeochemical processes in an aquifer system.</title>
        <authorList>
            <person name="Anantharaman K."/>
            <person name="Brown C.T."/>
            <person name="Hug L.A."/>
            <person name="Sharon I."/>
            <person name="Castelle C.J."/>
            <person name="Probst A.J."/>
            <person name="Thomas B.C."/>
            <person name="Singh A."/>
            <person name="Wilkins M.J."/>
            <person name="Karaoz U."/>
            <person name="Brodie E.L."/>
            <person name="Williams K.H."/>
            <person name="Hubbard S.S."/>
            <person name="Banfield J.F."/>
        </authorList>
    </citation>
    <scope>NUCLEOTIDE SEQUENCE [LARGE SCALE GENOMIC DNA]</scope>
</reference>
<keyword evidence="4" id="KW-0479">Metal-binding</keyword>
<gene>
    <name evidence="8" type="ORF">A2Z33_05710</name>
</gene>
<dbReference type="EC" id="3.1.3.5" evidence="3"/>
<dbReference type="Pfam" id="PF01975">
    <property type="entry name" value="SurE"/>
    <property type="match status" value="1"/>
</dbReference>
<comment type="caution">
    <text evidence="8">The sequence shown here is derived from an EMBL/GenBank/DDBJ whole genome shotgun (WGS) entry which is preliminary data.</text>
</comment>
<dbReference type="PANTHER" id="PTHR30457">
    <property type="entry name" value="5'-NUCLEOTIDASE SURE"/>
    <property type="match status" value="1"/>
</dbReference>